<reference evidence="2 3" key="1">
    <citation type="submission" date="2020-08" db="EMBL/GenBank/DDBJ databases">
        <title>Amycolatopsis sp. nov. DR6-1 isolated from Dendrobium heterocarpum.</title>
        <authorList>
            <person name="Tedsree N."/>
            <person name="Kuncharoen N."/>
            <person name="Likhitwitayawuid K."/>
            <person name="Tanasupawat S."/>
        </authorList>
    </citation>
    <scope>NUCLEOTIDE SEQUENCE [LARGE SCALE GENOMIC DNA]</scope>
    <source>
        <strain evidence="2 3">DR6-1</strain>
    </source>
</reference>
<accession>A0A7W3Z8R5</accession>
<dbReference type="AlphaFoldDB" id="A0A7W3Z8R5"/>
<dbReference type="EMBL" id="JACGZW010000001">
    <property type="protein sequence ID" value="MBB1151949.1"/>
    <property type="molecule type" value="Genomic_DNA"/>
</dbReference>
<keyword evidence="3" id="KW-1185">Reference proteome</keyword>
<feature type="compositionally biased region" description="Gly residues" evidence="1">
    <location>
        <begin position="1"/>
        <end position="11"/>
    </location>
</feature>
<organism evidence="2 3">
    <name type="scientific">Amycolatopsis dendrobii</name>
    <dbReference type="NCBI Taxonomy" id="2760662"/>
    <lineage>
        <taxon>Bacteria</taxon>
        <taxon>Bacillati</taxon>
        <taxon>Actinomycetota</taxon>
        <taxon>Actinomycetes</taxon>
        <taxon>Pseudonocardiales</taxon>
        <taxon>Pseudonocardiaceae</taxon>
        <taxon>Amycolatopsis</taxon>
    </lineage>
</organism>
<evidence type="ECO:0000256" key="1">
    <source>
        <dbReference type="SAM" id="MobiDB-lite"/>
    </source>
</evidence>
<feature type="region of interest" description="Disordered" evidence="1">
    <location>
        <begin position="1"/>
        <end position="26"/>
    </location>
</feature>
<evidence type="ECO:0000313" key="2">
    <source>
        <dbReference type="EMBL" id="MBB1151949.1"/>
    </source>
</evidence>
<sequence>MGRPGRVGGRGLLNEVNRAPGVMGEPSVRLPGDGAEDATMDGAGQNDPLAVLYRLHHQLRVLSPVLTVAPGRPETKAMLDGLAETVAEAAGLLATAEPAALAALRQGFEHARAGRGNEATSELITAYGRLSVLLRKDTPRRDAADEPTVRWRSKF</sequence>
<dbReference type="Proteomes" id="UP000526734">
    <property type="component" value="Unassembled WGS sequence"/>
</dbReference>
<gene>
    <name evidence="2" type="ORF">H4281_02260</name>
</gene>
<proteinExistence type="predicted"/>
<protein>
    <submittedName>
        <fullName evidence="2">Uncharacterized protein</fullName>
    </submittedName>
</protein>
<comment type="caution">
    <text evidence="2">The sequence shown here is derived from an EMBL/GenBank/DDBJ whole genome shotgun (WGS) entry which is preliminary data.</text>
</comment>
<evidence type="ECO:0000313" key="3">
    <source>
        <dbReference type="Proteomes" id="UP000526734"/>
    </source>
</evidence>
<name>A0A7W3Z8R5_9PSEU</name>